<dbReference type="STRING" id="1873176.BFN67_16385"/>
<dbReference type="Pfam" id="PF20132">
    <property type="entry name" value="DUF6522"/>
    <property type="match status" value="1"/>
</dbReference>
<proteinExistence type="predicted"/>
<name>A0A1V8RSB7_9HYPH</name>
<dbReference type="EMBL" id="MDET01000011">
    <property type="protein sequence ID" value="OQM76028.1"/>
    <property type="molecule type" value="Genomic_DNA"/>
</dbReference>
<evidence type="ECO:0000313" key="1">
    <source>
        <dbReference type="EMBL" id="OQM76028.1"/>
    </source>
</evidence>
<dbReference type="RefSeq" id="WP_080919208.1">
    <property type="nucleotide sequence ID" value="NZ_MDET01000011.1"/>
</dbReference>
<dbReference type="AlphaFoldDB" id="A0A1V8RSB7"/>
<gene>
    <name evidence="1" type="ORF">BFN67_16385</name>
</gene>
<evidence type="ECO:0000313" key="2">
    <source>
        <dbReference type="Proteomes" id="UP000191905"/>
    </source>
</evidence>
<sequence length="95" mass="10856">MRIEIAEGDIVIDAEELAPLLNVAANDLPELMRTKAVTSICERGVDDHEGHYRLSFFYRNRRLRLSVDPSGQVTRRMTVDFGERALPHQLRRPGP</sequence>
<comment type="caution">
    <text evidence="1">The sequence shown here is derived from an EMBL/GenBank/DDBJ whole genome shotgun (WGS) entry which is preliminary data.</text>
</comment>
<dbReference type="Proteomes" id="UP000191905">
    <property type="component" value="Unassembled WGS sequence"/>
</dbReference>
<protein>
    <submittedName>
        <fullName evidence="1">Uncharacterized protein</fullName>
    </submittedName>
</protein>
<organism evidence="1 2">
    <name type="scientific">Manganibacter manganicus</name>
    <dbReference type="NCBI Taxonomy" id="1873176"/>
    <lineage>
        <taxon>Bacteria</taxon>
        <taxon>Pseudomonadati</taxon>
        <taxon>Pseudomonadota</taxon>
        <taxon>Alphaproteobacteria</taxon>
        <taxon>Hyphomicrobiales</taxon>
        <taxon>Phyllobacteriaceae</taxon>
        <taxon>Manganibacter</taxon>
    </lineage>
</organism>
<accession>A0A1V8RSB7</accession>
<reference evidence="1 2" key="1">
    <citation type="journal article" date="2016" name="Int. J. Syst. Evol. Microbiol.">
        <title>Pseudaminobacter manganicus sp. nov., isolated from sludge of a manganese mine.</title>
        <authorList>
            <person name="Li J."/>
            <person name="Huang J."/>
            <person name="Liao S."/>
            <person name="Wang G."/>
        </authorList>
    </citation>
    <scope>NUCLEOTIDE SEQUENCE [LARGE SCALE GENOMIC DNA]</scope>
    <source>
        <strain evidence="1 2">JH-7</strain>
    </source>
</reference>
<dbReference type="OrthoDB" id="8238457at2"/>
<dbReference type="InterPro" id="IPR045389">
    <property type="entry name" value="DUF6522"/>
</dbReference>
<keyword evidence="2" id="KW-1185">Reference proteome</keyword>